<evidence type="ECO:0000256" key="1">
    <source>
        <dbReference type="SAM" id="Phobius"/>
    </source>
</evidence>
<dbReference type="Pfam" id="PF04964">
    <property type="entry name" value="Flp_Fap"/>
    <property type="match status" value="1"/>
</dbReference>
<gene>
    <name evidence="2" type="ORF">GCM10010923_12560</name>
</gene>
<evidence type="ECO:0008006" key="4">
    <source>
        <dbReference type="Google" id="ProtNLM"/>
    </source>
</evidence>
<sequence>MTGKQFLQAMLRDQRGATSVEYGLIIAMIFLGLVGVATGLADENSQMWNTVSNDISTATAQANSV</sequence>
<accession>A0ABQ1FAZ4</accession>
<keyword evidence="1" id="KW-0472">Membrane</keyword>
<reference evidence="3" key="1">
    <citation type="journal article" date="2019" name="Int. J. Syst. Evol. Microbiol.">
        <title>The Global Catalogue of Microorganisms (GCM) 10K type strain sequencing project: providing services to taxonomists for standard genome sequencing and annotation.</title>
        <authorList>
            <consortium name="The Broad Institute Genomics Platform"/>
            <consortium name="The Broad Institute Genome Sequencing Center for Infectious Disease"/>
            <person name="Wu L."/>
            <person name="Ma J."/>
        </authorList>
    </citation>
    <scope>NUCLEOTIDE SEQUENCE [LARGE SCALE GENOMIC DNA]</scope>
    <source>
        <strain evidence="3">CGMCC 1.15297</strain>
    </source>
</reference>
<protein>
    <recommendedName>
        <fullName evidence="4">Flp family type IVb pilin</fullName>
    </recommendedName>
</protein>
<dbReference type="Proteomes" id="UP000603317">
    <property type="component" value="Unassembled WGS sequence"/>
</dbReference>
<keyword evidence="1" id="KW-1133">Transmembrane helix</keyword>
<proteinExistence type="predicted"/>
<comment type="caution">
    <text evidence="2">The sequence shown here is derived from an EMBL/GenBank/DDBJ whole genome shotgun (WGS) entry which is preliminary data.</text>
</comment>
<dbReference type="InterPro" id="IPR007047">
    <property type="entry name" value="Flp_Fap"/>
</dbReference>
<feature type="transmembrane region" description="Helical" evidence="1">
    <location>
        <begin position="20"/>
        <end position="41"/>
    </location>
</feature>
<organism evidence="2 3">
    <name type="scientific">Blastomonas marina</name>
    <dbReference type="NCBI Taxonomy" id="1867408"/>
    <lineage>
        <taxon>Bacteria</taxon>
        <taxon>Pseudomonadati</taxon>
        <taxon>Pseudomonadota</taxon>
        <taxon>Alphaproteobacteria</taxon>
        <taxon>Sphingomonadales</taxon>
        <taxon>Sphingomonadaceae</taxon>
        <taxon>Blastomonas</taxon>
    </lineage>
</organism>
<keyword evidence="1" id="KW-0812">Transmembrane</keyword>
<evidence type="ECO:0000313" key="2">
    <source>
        <dbReference type="EMBL" id="GGA04633.1"/>
    </source>
</evidence>
<dbReference type="EMBL" id="BMID01000001">
    <property type="protein sequence ID" value="GGA04633.1"/>
    <property type="molecule type" value="Genomic_DNA"/>
</dbReference>
<keyword evidence="3" id="KW-1185">Reference proteome</keyword>
<name>A0ABQ1FAZ4_9SPHN</name>
<evidence type="ECO:0000313" key="3">
    <source>
        <dbReference type="Proteomes" id="UP000603317"/>
    </source>
</evidence>